<organism evidence="2">
    <name type="scientific">viral metagenome</name>
    <dbReference type="NCBI Taxonomy" id="1070528"/>
    <lineage>
        <taxon>unclassified sequences</taxon>
        <taxon>metagenomes</taxon>
        <taxon>organismal metagenomes</taxon>
    </lineage>
</organism>
<evidence type="ECO:0000313" key="2">
    <source>
        <dbReference type="EMBL" id="QHS79023.1"/>
    </source>
</evidence>
<dbReference type="AlphaFoldDB" id="A0A6C0AHU2"/>
<accession>A0A6C0AHU2</accession>
<reference evidence="2" key="1">
    <citation type="journal article" date="2020" name="Nature">
        <title>Giant virus diversity and host interactions through global metagenomics.</title>
        <authorList>
            <person name="Schulz F."/>
            <person name="Roux S."/>
            <person name="Paez-Espino D."/>
            <person name="Jungbluth S."/>
            <person name="Walsh D.A."/>
            <person name="Denef V.J."/>
            <person name="McMahon K.D."/>
            <person name="Konstantinidis K.T."/>
            <person name="Eloe-Fadrosh E.A."/>
            <person name="Kyrpides N.C."/>
            <person name="Woyke T."/>
        </authorList>
    </citation>
    <scope>NUCLEOTIDE SEQUENCE</scope>
    <source>
        <strain evidence="2">GVMAG-S-1035118-87</strain>
    </source>
</reference>
<dbReference type="EMBL" id="MN740625">
    <property type="protein sequence ID" value="QHS79023.1"/>
    <property type="molecule type" value="Genomic_DNA"/>
</dbReference>
<proteinExistence type="predicted"/>
<sequence>MWIVFALFLLLMLYSVREPMDMSPYDMVQEQAGVIQQLHESIAGVTLTEASIDALQDENDQTTDQINQLQQNMPSKDPQEQYPE</sequence>
<evidence type="ECO:0000256" key="1">
    <source>
        <dbReference type="SAM" id="Coils"/>
    </source>
</evidence>
<keyword evidence="1" id="KW-0175">Coiled coil</keyword>
<name>A0A6C0AHU2_9ZZZZ</name>
<protein>
    <submittedName>
        <fullName evidence="2">Uncharacterized protein</fullName>
    </submittedName>
</protein>
<feature type="coiled-coil region" evidence="1">
    <location>
        <begin position="45"/>
        <end position="72"/>
    </location>
</feature>